<name>A0ABS4GHH2_9FIRM</name>
<proteinExistence type="predicted"/>
<comment type="caution">
    <text evidence="1">The sequence shown here is derived from an EMBL/GenBank/DDBJ whole genome shotgun (WGS) entry which is preliminary data.</text>
</comment>
<dbReference type="Proteomes" id="UP001519342">
    <property type="component" value="Unassembled WGS sequence"/>
</dbReference>
<keyword evidence="2" id="KW-1185">Reference proteome</keyword>
<accession>A0ABS4GHH2</accession>
<reference evidence="1 2" key="1">
    <citation type="submission" date="2021-03" db="EMBL/GenBank/DDBJ databases">
        <title>Genomic Encyclopedia of Type Strains, Phase IV (KMG-IV): sequencing the most valuable type-strain genomes for metagenomic binning, comparative biology and taxonomic classification.</title>
        <authorList>
            <person name="Goeker M."/>
        </authorList>
    </citation>
    <scope>NUCLEOTIDE SEQUENCE [LARGE SCALE GENOMIC DNA]</scope>
    <source>
        <strain evidence="1 2">DSM 24004</strain>
    </source>
</reference>
<sequence length="308" mass="35731">MNKKQRIISLTIGIGLLYGRNDIVAITSSKEKRDGIVDLKRIEREDETYETIIKENKLPNDVNILLTTTKLREGVNIEDYRIKECISGCHSSVDIRQFAGRVRAGIETLYIVDDKKQNRNNINRFELDASSKLIEKFDEVIVQYTKWGFGINKKPYAMFEDCKRFYEMMEKRFSLIKFDRYNNKFEIYNQRIIGCEKEEKDLDSFNTNTCLYLGSVFGEGINIILNGKKLYDNGIKEKGRLLLQDYIGKPLNSEEMNILLKELTQIGLRGTKNQVYKSFGAVVTYLGYKLESYGNKNNGLKIINIKVK</sequence>
<evidence type="ECO:0000313" key="2">
    <source>
        <dbReference type="Proteomes" id="UP001519342"/>
    </source>
</evidence>
<dbReference type="RefSeq" id="WP_209512814.1">
    <property type="nucleotide sequence ID" value="NZ_JAGGKS010000010.1"/>
</dbReference>
<gene>
    <name evidence="1" type="ORF">J2Z76_002972</name>
</gene>
<protein>
    <submittedName>
        <fullName evidence="1">Uncharacterized protein</fullName>
    </submittedName>
</protein>
<organism evidence="1 2">
    <name type="scientific">Sedimentibacter acidaminivorans</name>
    <dbReference type="NCBI Taxonomy" id="913099"/>
    <lineage>
        <taxon>Bacteria</taxon>
        <taxon>Bacillati</taxon>
        <taxon>Bacillota</taxon>
        <taxon>Tissierellia</taxon>
        <taxon>Sedimentibacter</taxon>
    </lineage>
</organism>
<dbReference type="EMBL" id="JAGGKS010000010">
    <property type="protein sequence ID" value="MBP1927099.1"/>
    <property type="molecule type" value="Genomic_DNA"/>
</dbReference>
<evidence type="ECO:0000313" key="1">
    <source>
        <dbReference type="EMBL" id="MBP1927099.1"/>
    </source>
</evidence>